<reference evidence="1" key="1">
    <citation type="journal article" date="2015" name="Nature">
        <title>Complex archaea that bridge the gap between prokaryotes and eukaryotes.</title>
        <authorList>
            <person name="Spang A."/>
            <person name="Saw J.H."/>
            <person name="Jorgensen S.L."/>
            <person name="Zaremba-Niedzwiedzka K."/>
            <person name="Martijn J."/>
            <person name="Lind A.E."/>
            <person name="van Eijk R."/>
            <person name="Schleper C."/>
            <person name="Guy L."/>
            <person name="Ettema T.J."/>
        </authorList>
    </citation>
    <scope>NUCLEOTIDE SEQUENCE</scope>
</reference>
<comment type="caution">
    <text evidence="1">The sequence shown here is derived from an EMBL/GenBank/DDBJ whole genome shotgun (WGS) entry which is preliminary data.</text>
</comment>
<sequence length="55" mass="6484">MTFEEAWDRAMKAPNWQTKDALRRFALEVMGEAFWAEKDGLKAKESVRVRIEALR</sequence>
<gene>
    <name evidence="1" type="ORF">LCGC14_2998860</name>
</gene>
<evidence type="ECO:0000313" key="1">
    <source>
        <dbReference type="EMBL" id="KKK62986.1"/>
    </source>
</evidence>
<organism evidence="1">
    <name type="scientific">marine sediment metagenome</name>
    <dbReference type="NCBI Taxonomy" id="412755"/>
    <lineage>
        <taxon>unclassified sequences</taxon>
        <taxon>metagenomes</taxon>
        <taxon>ecological metagenomes</taxon>
    </lineage>
</organism>
<accession>A0A0F8ZSS8</accession>
<dbReference type="AlphaFoldDB" id="A0A0F8ZSS8"/>
<dbReference type="EMBL" id="LAZR01061731">
    <property type="protein sequence ID" value="KKK62986.1"/>
    <property type="molecule type" value="Genomic_DNA"/>
</dbReference>
<proteinExistence type="predicted"/>
<protein>
    <submittedName>
        <fullName evidence="1">Uncharacterized protein</fullName>
    </submittedName>
</protein>
<name>A0A0F8ZSS8_9ZZZZ</name>